<feature type="region of interest" description="Disordered" evidence="1">
    <location>
        <begin position="1"/>
        <end position="26"/>
    </location>
</feature>
<name>A0ABP5DCY9_9PSEU</name>
<feature type="transmembrane region" description="Helical" evidence="2">
    <location>
        <begin position="145"/>
        <end position="166"/>
    </location>
</feature>
<proteinExistence type="predicted"/>
<feature type="compositionally biased region" description="Pro residues" evidence="1">
    <location>
        <begin position="1"/>
        <end position="19"/>
    </location>
</feature>
<feature type="region of interest" description="Disordered" evidence="1">
    <location>
        <begin position="187"/>
        <end position="214"/>
    </location>
</feature>
<evidence type="ECO:0000313" key="4">
    <source>
        <dbReference type="Proteomes" id="UP001501116"/>
    </source>
</evidence>
<accession>A0ABP5DCY9</accession>
<dbReference type="Proteomes" id="UP001501116">
    <property type="component" value="Unassembled WGS sequence"/>
</dbReference>
<evidence type="ECO:0000256" key="1">
    <source>
        <dbReference type="SAM" id="MobiDB-lite"/>
    </source>
</evidence>
<gene>
    <name evidence="3" type="ORF">GCM10009754_62450</name>
</gene>
<protein>
    <submittedName>
        <fullName evidence="3">Uncharacterized protein</fullName>
    </submittedName>
</protein>
<dbReference type="EMBL" id="BAAANN010000029">
    <property type="protein sequence ID" value="GAA1978052.1"/>
    <property type="molecule type" value="Genomic_DNA"/>
</dbReference>
<organism evidence="3 4">
    <name type="scientific">Amycolatopsis minnesotensis</name>
    <dbReference type="NCBI Taxonomy" id="337894"/>
    <lineage>
        <taxon>Bacteria</taxon>
        <taxon>Bacillati</taxon>
        <taxon>Actinomycetota</taxon>
        <taxon>Actinomycetes</taxon>
        <taxon>Pseudonocardiales</taxon>
        <taxon>Pseudonocardiaceae</taxon>
        <taxon>Amycolatopsis</taxon>
    </lineage>
</organism>
<keyword evidence="2" id="KW-1133">Transmembrane helix</keyword>
<feature type="transmembrane region" description="Helical" evidence="2">
    <location>
        <begin position="105"/>
        <end position="125"/>
    </location>
</feature>
<keyword evidence="2" id="KW-0812">Transmembrane</keyword>
<sequence>MTFPPPPQGQYPAAPPPYPGGGSSLGEKPPNGGAAITAGVLACIGAVFGLIRALGDFSSLSDRGLDVLSDFKWVVWLEAITSVAEIVTLLPGGILLFLRKPIGRWLVVAGSAVRIVTAVVVYSQLMSLVNNASVLAGPASAGRNAGMLIAVLSPAIATLVLGLLPVTGRWCAWGKKTAQGTQLGSFGVPPGGAPGYAQPQQNPYQQPRQPPQQW</sequence>
<evidence type="ECO:0000256" key="2">
    <source>
        <dbReference type="SAM" id="Phobius"/>
    </source>
</evidence>
<reference evidence="4" key="1">
    <citation type="journal article" date="2019" name="Int. J. Syst. Evol. Microbiol.">
        <title>The Global Catalogue of Microorganisms (GCM) 10K type strain sequencing project: providing services to taxonomists for standard genome sequencing and annotation.</title>
        <authorList>
            <consortium name="The Broad Institute Genomics Platform"/>
            <consortium name="The Broad Institute Genome Sequencing Center for Infectious Disease"/>
            <person name="Wu L."/>
            <person name="Ma J."/>
        </authorList>
    </citation>
    <scope>NUCLEOTIDE SEQUENCE [LARGE SCALE GENOMIC DNA]</scope>
    <source>
        <strain evidence="4">JCM 14545</strain>
    </source>
</reference>
<feature type="transmembrane region" description="Helical" evidence="2">
    <location>
        <begin position="33"/>
        <end position="53"/>
    </location>
</feature>
<dbReference type="RefSeq" id="WP_344426967.1">
    <property type="nucleotide sequence ID" value="NZ_BAAANN010000029.1"/>
</dbReference>
<feature type="transmembrane region" description="Helical" evidence="2">
    <location>
        <begin position="73"/>
        <end position="98"/>
    </location>
</feature>
<feature type="compositionally biased region" description="Low complexity" evidence="1">
    <location>
        <begin position="195"/>
        <end position="207"/>
    </location>
</feature>
<evidence type="ECO:0000313" key="3">
    <source>
        <dbReference type="EMBL" id="GAA1978052.1"/>
    </source>
</evidence>
<keyword evidence="4" id="KW-1185">Reference proteome</keyword>
<keyword evidence="2" id="KW-0472">Membrane</keyword>
<comment type="caution">
    <text evidence="3">The sequence shown here is derived from an EMBL/GenBank/DDBJ whole genome shotgun (WGS) entry which is preliminary data.</text>
</comment>